<sequence>MNALGIMYLTGVVIMAGLLIRQVVPQWADRPILAHVGFVQLWALLWPLVLFAYLGFWWES</sequence>
<proteinExistence type="predicted"/>
<name>X0UEU1_9ZZZZ</name>
<accession>X0UEU1</accession>
<reference evidence="2" key="1">
    <citation type="journal article" date="2014" name="Front. Microbiol.">
        <title>High frequency of phylogenetically diverse reductive dehalogenase-homologous genes in deep subseafloor sedimentary metagenomes.</title>
        <authorList>
            <person name="Kawai M."/>
            <person name="Futagami T."/>
            <person name="Toyoda A."/>
            <person name="Takaki Y."/>
            <person name="Nishi S."/>
            <person name="Hori S."/>
            <person name="Arai W."/>
            <person name="Tsubouchi T."/>
            <person name="Morono Y."/>
            <person name="Uchiyama I."/>
            <person name="Ito T."/>
            <person name="Fujiyama A."/>
            <person name="Inagaki F."/>
            <person name="Takami H."/>
        </authorList>
    </citation>
    <scope>NUCLEOTIDE SEQUENCE</scope>
    <source>
        <strain evidence="2">Expedition CK06-06</strain>
    </source>
</reference>
<feature type="transmembrane region" description="Helical" evidence="1">
    <location>
        <begin position="36"/>
        <end position="58"/>
    </location>
</feature>
<organism evidence="2">
    <name type="scientific">marine sediment metagenome</name>
    <dbReference type="NCBI Taxonomy" id="412755"/>
    <lineage>
        <taxon>unclassified sequences</taxon>
        <taxon>metagenomes</taxon>
        <taxon>ecological metagenomes</taxon>
    </lineage>
</organism>
<protein>
    <submittedName>
        <fullName evidence="2">Uncharacterized protein</fullName>
    </submittedName>
</protein>
<evidence type="ECO:0000313" key="2">
    <source>
        <dbReference type="EMBL" id="GAG04110.1"/>
    </source>
</evidence>
<feature type="transmembrane region" description="Helical" evidence="1">
    <location>
        <begin position="6"/>
        <end position="24"/>
    </location>
</feature>
<keyword evidence="1" id="KW-1133">Transmembrane helix</keyword>
<gene>
    <name evidence="2" type="ORF">S01H1_34497</name>
</gene>
<comment type="caution">
    <text evidence="2">The sequence shown here is derived from an EMBL/GenBank/DDBJ whole genome shotgun (WGS) entry which is preliminary data.</text>
</comment>
<keyword evidence="1" id="KW-0472">Membrane</keyword>
<evidence type="ECO:0000256" key="1">
    <source>
        <dbReference type="SAM" id="Phobius"/>
    </source>
</evidence>
<feature type="non-terminal residue" evidence="2">
    <location>
        <position position="60"/>
    </location>
</feature>
<keyword evidence="1" id="KW-0812">Transmembrane</keyword>
<dbReference type="EMBL" id="BARS01021481">
    <property type="protein sequence ID" value="GAG04110.1"/>
    <property type="molecule type" value="Genomic_DNA"/>
</dbReference>
<dbReference type="AlphaFoldDB" id="X0UEU1"/>